<evidence type="ECO:0000256" key="1">
    <source>
        <dbReference type="SAM" id="Phobius"/>
    </source>
</evidence>
<gene>
    <name evidence="2" type="ORF">COCHEDRAFT_1198659</name>
</gene>
<keyword evidence="3" id="KW-1185">Reference proteome</keyword>
<keyword evidence="1" id="KW-0812">Transmembrane</keyword>
<reference evidence="2 3" key="1">
    <citation type="journal article" date="2012" name="PLoS Pathog.">
        <title>Diverse lifestyles and strategies of plant pathogenesis encoded in the genomes of eighteen Dothideomycetes fungi.</title>
        <authorList>
            <person name="Ohm R.A."/>
            <person name="Feau N."/>
            <person name="Henrissat B."/>
            <person name="Schoch C.L."/>
            <person name="Horwitz B.A."/>
            <person name="Barry K.W."/>
            <person name="Condon B.J."/>
            <person name="Copeland A.C."/>
            <person name="Dhillon B."/>
            <person name="Glaser F."/>
            <person name="Hesse C.N."/>
            <person name="Kosti I."/>
            <person name="LaButti K."/>
            <person name="Lindquist E.A."/>
            <person name="Lucas S."/>
            <person name="Salamov A.A."/>
            <person name="Bradshaw R.E."/>
            <person name="Ciuffetti L."/>
            <person name="Hamelin R.C."/>
            <person name="Kema G.H.J."/>
            <person name="Lawrence C."/>
            <person name="Scott J.A."/>
            <person name="Spatafora J.W."/>
            <person name="Turgeon B.G."/>
            <person name="de Wit P.J.G.M."/>
            <person name="Zhong S."/>
            <person name="Goodwin S.B."/>
            <person name="Grigoriev I.V."/>
        </authorList>
    </citation>
    <scope>NUCLEOTIDE SEQUENCE [LARGE SCALE GENOMIC DNA]</scope>
    <source>
        <strain evidence="3">C5 / ATCC 48332 / race O</strain>
    </source>
</reference>
<name>M2UCR5_COCH5</name>
<proteinExistence type="predicted"/>
<sequence>MAQDYSPARSVWIDLWQEKPALYITLQSTAIINNALLSLLLIAIFSVIYDAFRFWISRRTRQTCHYQVVDGTVGDPATKLLDKLVRDTSGSPMIVAAKATFHSTPFVCVQYMTSQSIVHVARWIASTSMTNKNMKRRCSRLLDRGVECSAVLHYHTPLNIVAAVILLCIIRGFQLHVKSSKCRAQDTNYSPGFLKLLSTCRCIAQRILALQIAVIHMYTPVLRETPWRYMKLLVVQASASWAIFVTGNLICLLAALPDFQGTMEVLEESGITGSRG</sequence>
<protein>
    <submittedName>
        <fullName evidence="2">Uncharacterized protein</fullName>
    </submittedName>
</protein>
<dbReference type="EMBL" id="KB445587">
    <property type="protein sequence ID" value="EMD85707.1"/>
    <property type="molecule type" value="Genomic_DNA"/>
</dbReference>
<evidence type="ECO:0000313" key="3">
    <source>
        <dbReference type="Proteomes" id="UP000016936"/>
    </source>
</evidence>
<keyword evidence="1" id="KW-0472">Membrane</keyword>
<dbReference type="AlphaFoldDB" id="M2UCR5"/>
<keyword evidence="1" id="KW-1133">Transmembrane helix</keyword>
<feature type="transmembrane region" description="Helical" evidence="1">
    <location>
        <begin position="31"/>
        <end position="52"/>
    </location>
</feature>
<dbReference type="OrthoDB" id="3682837at2759"/>
<reference evidence="3" key="2">
    <citation type="journal article" date="2013" name="PLoS Genet.">
        <title>Comparative genome structure, secondary metabolite, and effector coding capacity across Cochliobolus pathogens.</title>
        <authorList>
            <person name="Condon B.J."/>
            <person name="Leng Y."/>
            <person name="Wu D."/>
            <person name="Bushley K.E."/>
            <person name="Ohm R.A."/>
            <person name="Otillar R."/>
            <person name="Martin J."/>
            <person name="Schackwitz W."/>
            <person name="Grimwood J."/>
            <person name="MohdZainudin N."/>
            <person name="Xue C."/>
            <person name="Wang R."/>
            <person name="Manning V.A."/>
            <person name="Dhillon B."/>
            <person name="Tu Z.J."/>
            <person name="Steffenson B.J."/>
            <person name="Salamov A."/>
            <person name="Sun H."/>
            <person name="Lowry S."/>
            <person name="LaButti K."/>
            <person name="Han J."/>
            <person name="Copeland A."/>
            <person name="Lindquist E."/>
            <person name="Barry K."/>
            <person name="Schmutz J."/>
            <person name="Baker S.E."/>
            <person name="Ciuffetti L.M."/>
            <person name="Grigoriev I.V."/>
            <person name="Zhong S."/>
            <person name="Turgeon B.G."/>
        </authorList>
    </citation>
    <scope>NUCLEOTIDE SEQUENCE [LARGE SCALE GENOMIC DNA]</scope>
    <source>
        <strain evidence="3">C5 / ATCC 48332 / race O</strain>
    </source>
</reference>
<organism evidence="2 3">
    <name type="scientific">Cochliobolus heterostrophus (strain C5 / ATCC 48332 / race O)</name>
    <name type="common">Southern corn leaf blight fungus</name>
    <name type="synonym">Bipolaris maydis</name>
    <dbReference type="NCBI Taxonomy" id="701091"/>
    <lineage>
        <taxon>Eukaryota</taxon>
        <taxon>Fungi</taxon>
        <taxon>Dikarya</taxon>
        <taxon>Ascomycota</taxon>
        <taxon>Pezizomycotina</taxon>
        <taxon>Dothideomycetes</taxon>
        <taxon>Pleosporomycetidae</taxon>
        <taxon>Pleosporales</taxon>
        <taxon>Pleosporineae</taxon>
        <taxon>Pleosporaceae</taxon>
        <taxon>Bipolaris</taxon>
    </lineage>
</organism>
<dbReference type="HOGENOM" id="CLU_1008286_0_0_1"/>
<evidence type="ECO:0000313" key="2">
    <source>
        <dbReference type="EMBL" id="EMD85707.1"/>
    </source>
</evidence>
<dbReference type="OMA" id="QFASSHI"/>
<feature type="transmembrane region" description="Helical" evidence="1">
    <location>
        <begin position="232"/>
        <end position="256"/>
    </location>
</feature>
<accession>M2UCR5</accession>
<dbReference type="Proteomes" id="UP000016936">
    <property type="component" value="Unassembled WGS sequence"/>
</dbReference>